<comment type="caution">
    <text evidence="2">The sequence shown here is derived from an EMBL/GenBank/DDBJ whole genome shotgun (WGS) entry which is preliminary data.</text>
</comment>
<sequence>MVTKKGCESRAESYMREAEGHRRRGAPATPKPLEPASLLG</sequence>
<feature type="region of interest" description="Disordered" evidence="1">
    <location>
        <begin position="1"/>
        <end position="40"/>
    </location>
</feature>
<reference evidence="3" key="1">
    <citation type="journal article" date="2019" name="Int. J. Syst. Evol. Microbiol.">
        <title>The Global Catalogue of Microorganisms (GCM) 10K type strain sequencing project: providing services to taxonomists for standard genome sequencing and annotation.</title>
        <authorList>
            <consortium name="The Broad Institute Genomics Platform"/>
            <consortium name="The Broad Institute Genome Sequencing Center for Infectious Disease"/>
            <person name="Wu L."/>
            <person name="Ma J."/>
        </authorList>
    </citation>
    <scope>NUCLEOTIDE SEQUENCE [LARGE SCALE GENOMIC DNA]</scope>
    <source>
        <strain evidence="3">CCUG 53816</strain>
    </source>
</reference>
<protein>
    <submittedName>
        <fullName evidence="2">Uncharacterized protein</fullName>
    </submittedName>
</protein>
<evidence type="ECO:0000256" key="1">
    <source>
        <dbReference type="SAM" id="MobiDB-lite"/>
    </source>
</evidence>
<organism evidence="2 3">
    <name type="scientific">Helicobacter baculiformis</name>
    <dbReference type="NCBI Taxonomy" id="427351"/>
    <lineage>
        <taxon>Bacteria</taxon>
        <taxon>Pseudomonadati</taxon>
        <taxon>Campylobacterota</taxon>
        <taxon>Epsilonproteobacteria</taxon>
        <taxon>Campylobacterales</taxon>
        <taxon>Helicobacteraceae</taxon>
        <taxon>Helicobacter</taxon>
    </lineage>
</organism>
<name>A0ABV7ZJC2_9HELI</name>
<keyword evidence="3" id="KW-1185">Reference proteome</keyword>
<proteinExistence type="predicted"/>
<dbReference type="RefSeq" id="WP_267892695.1">
    <property type="nucleotide sequence ID" value="NZ_FZMF01000028.1"/>
</dbReference>
<evidence type="ECO:0000313" key="3">
    <source>
        <dbReference type="Proteomes" id="UP001595783"/>
    </source>
</evidence>
<accession>A0ABV7ZJC2</accession>
<dbReference type="EMBL" id="JBHRZO010000018">
    <property type="protein sequence ID" value="MFC3847759.1"/>
    <property type="molecule type" value="Genomic_DNA"/>
</dbReference>
<dbReference type="Proteomes" id="UP001595783">
    <property type="component" value="Unassembled WGS sequence"/>
</dbReference>
<gene>
    <name evidence="2" type="ORF">ACFOPX_04325</name>
</gene>
<evidence type="ECO:0000313" key="2">
    <source>
        <dbReference type="EMBL" id="MFC3847759.1"/>
    </source>
</evidence>
<feature type="compositionally biased region" description="Basic and acidic residues" evidence="1">
    <location>
        <begin position="1"/>
        <end position="20"/>
    </location>
</feature>